<protein>
    <submittedName>
        <fullName evidence="1">Uncharacterized protein</fullName>
    </submittedName>
</protein>
<proteinExistence type="predicted"/>
<reference evidence="1 2" key="1">
    <citation type="journal article" date="2024" name="Genome Biol. Evol.">
        <title>Chromosome-level genome assembly of the viviparous eelpout Zoarces viviparus.</title>
        <authorList>
            <person name="Fuhrmann N."/>
            <person name="Brasseur M.V."/>
            <person name="Bakowski C.E."/>
            <person name="Podsiadlowski L."/>
            <person name="Prost S."/>
            <person name="Krehenwinkel H."/>
            <person name="Mayer C."/>
        </authorList>
    </citation>
    <scope>NUCLEOTIDE SEQUENCE [LARGE SCALE GENOMIC DNA]</scope>
    <source>
        <strain evidence="1">NO-MEL_2022_Ind0_liver</strain>
    </source>
</reference>
<accession>A0AAW1F2N9</accession>
<comment type="caution">
    <text evidence="1">The sequence shown here is derived from an EMBL/GenBank/DDBJ whole genome shotgun (WGS) entry which is preliminary data.</text>
</comment>
<organism evidence="1 2">
    <name type="scientific">Zoarces viviparus</name>
    <name type="common">Viviparous eelpout</name>
    <name type="synonym">Blennius viviparus</name>
    <dbReference type="NCBI Taxonomy" id="48416"/>
    <lineage>
        <taxon>Eukaryota</taxon>
        <taxon>Metazoa</taxon>
        <taxon>Chordata</taxon>
        <taxon>Craniata</taxon>
        <taxon>Vertebrata</taxon>
        <taxon>Euteleostomi</taxon>
        <taxon>Actinopterygii</taxon>
        <taxon>Neopterygii</taxon>
        <taxon>Teleostei</taxon>
        <taxon>Neoteleostei</taxon>
        <taxon>Acanthomorphata</taxon>
        <taxon>Eupercaria</taxon>
        <taxon>Perciformes</taxon>
        <taxon>Cottioidei</taxon>
        <taxon>Zoarcales</taxon>
        <taxon>Zoarcidae</taxon>
        <taxon>Zoarcinae</taxon>
        <taxon>Zoarces</taxon>
    </lineage>
</organism>
<sequence length="104" mass="11144">MRRAPAAISGLVPEINGNRTVISPMGVCPPVLSRPNMGRDRLFLREAASKSTEGNRLGEAANLLRQSVPQSAHNRSDRCEMEGALDEDISPFVVSRIASPGCSV</sequence>
<evidence type="ECO:0000313" key="1">
    <source>
        <dbReference type="EMBL" id="KAK9527919.1"/>
    </source>
</evidence>
<keyword evidence="2" id="KW-1185">Reference proteome</keyword>
<dbReference type="EMBL" id="JBCEZU010000112">
    <property type="protein sequence ID" value="KAK9527919.1"/>
    <property type="molecule type" value="Genomic_DNA"/>
</dbReference>
<dbReference type="Proteomes" id="UP001488805">
    <property type="component" value="Unassembled WGS sequence"/>
</dbReference>
<dbReference type="AlphaFoldDB" id="A0AAW1F2N9"/>
<evidence type="ECO:0000313" key="2">
    <source>
        <dbReference type="Proteomes" id="UP001488805"/>
    </source>
</evidence>
<name>A0AAW1F2N9_ZOAVI</name>
<gene>
    <name evidence="1" type="ORF">VZT92_014435</name>
</gene>